<keyword evidence="3" id="KW-1185">Reference proteome</keyword>
<dbReference type="SUPFAM" id="SSF54160">
    <property type="entry name" value="Chromo domain-like"/>
    <property type="match status" value="1"/>
</dbReference>
<comment type="caution">
    <text evidence="2">The sequence shown here is derived from an EMBL/GenBank/DDBJ whole genome shotgun (WGS) entry which is preliminary data.</text>
</comment>
<feature type="non-terminal residue" evidence="2">
    <location>
        <position position="1"/>
    </location>
</feature>
<proteinExistence type="predicted"/>
<dbReference type="EMBL" id="LXQA010059552">
    <property type="protein sequence ID" value="MCI05729.1"/>
    <property type="molecule type" value="Genomic_DNA"/>
</dbReference>
<dbReference type="GO" id="GO:0015074">
    <property type="term" value="P:DNA integration"/>
    <property type="evidence" value="ECO:0007669"/>
    <property type="project" value="InterPro"/>
</dbReference>
<dbReference type="InterPro" id="IPR012337">
    <property type="entry name" value="RNaseH-like_sf"/>
</dbReference>
<dbReference type="InterPro" id="IPR050951">
    <property type="entry name" value="Retrovirus_Pol_polyprotein"/>
</dbReference>
<evidence type="ECO:0000259" key="1">
    <source>
        <dbReference type="PROSITE" id="PS50994"/>
    </source>
</evidence>
<evidence type="ECO:0000313" key="2">
    <source>
        <dbReference type="EMBL" id="MCI05729.1"/>
    </source>
</evidence>
<feature type="non-terminal residue" evidence="2">
    <location>
        <position position="269"/>
    </location>
</feature>
<organism evidence="2 3">
    <name type="scientific">Trifolium medium</name>
    <dbReference type="NCBI Taxonomy" id="97028"/>
    <lineage>
        <taxon>Eukaryota</taxon>
        <taxon>Viridiplantae</taxon>
        <taxon>Streptophyta</taxon>
        <taxon>Embryophyta</taxon>
        <taxon>Tracheophyta</taxon>
        <taxon>Spermatophyta</taxon>
        <taxon>Magnoliopsida</taxon>
        <taxon>eudicotyledons</taxon>
        <taxon>Gunneridae</taxon>
        <taxon>Pentapetalae</taxon>
        <taxon>rosids</taxon>
        <taxon>fabids</taxon>
        <taxon>Fabales</taxon>
        <taxon>Fabaceae</taxon>
        <taxon>Papilionoideae</taxon>
        <taxon>50 kb inversion clade</taxon>
        <taxon>NPAAA clade</taxon>
        <taxon>Hologalegina</taxon>
        <taxon>IRL clade</taxon>
        <taxon>Trifolieae</taxon>
        <taxon>Trifolium</taxon>
    </lineage>
</organism>
<dbReference type="Gene3D" id="3.30.420.10">
    <property type="entry name" value="Ribonuclease H-like superfamily/Ribonuclease H"/>
    <property type="match status" value="1"/>
</dbReference>
<dbReference type="Proteomes" id="UP000265520">
    <property type="component" value="Unassembled WGS sequence"/>
</dbReference>
<accession>A0A392P2U8</accession>
<dbReference type="InterPro" id="IPR001584">
    <property type="entry name" value="Integrase_cat-core"/>
</dbReference>
<dbReference type="PANTHER" id="PTHR37984">
    <property type="entry name" value="PROTEIN CBG26694"/>
    <property type="match status" value="1"/>
</dbReference>
<dbReference type="SUPFAM" id="SSF53098">
    <property type="entry name" value="Ribonuclease H-like"/>
    <property type="match status" value="1"/>
</dbReference>
<dbReference type="PROSITE" id="PS50994">
    <property type="entry name" value="INTEGRASE"/>
    <property type="match status" value="1"/>
</dbReference>
<evidence type="ECO:0000313" key="3">
    <source>
        <dbReference type="Proteomes" id="UP000265520"/>
    </source>
</evidence>
<sequence length="269" mass="31013">AYHPQSDGQSEVLNKCLEMFLRCFTFENPKAWYKALTWAEYWYNTAHHTSIGMTPFKALYGRDPPTLIRYMPQHNDPISVQEQLGERDRILQQLKSNLERAQVYMKNQADKKRRDVDLQVGDWVLVRLQPYRQQSAALRKIKKEAKIHSVFHVSQLKLFKGGTNEQYMPLPLTMTEMGPMILPTKVLASRVVQHGEMKIPQVLIQWTNMSAAEATWEGLEDMKNNYPNLNLEDKVSLNGDGIVIRQNKADVESALKDPQGGQGRELVMQ</sequence>
<name>A0A392P2U8_9FABA</name>
<dbReference type="AlphaFoldDB" id="A0A392P2U8"/>
<dbReference type="GO" id="GO:0003676">
    <property type="term" value="F:nucleic acid binding"/>
    <property type="evidence" value="ECO:0007669"/>
    <property type="project" value="InterPro"/>
</dbReference>
<protein>
    <recommendedName>
        <fullName evidence="1">Integrase catalytic domain-containing protein</fullName>
    </recommendedName>
</protein>
<dbReference type="PANTHER" id="PTHR37984:SF5">
    <property type="entry name" value="PROTEIN NYNRIN-LIKE"/>
    <property type="match status" value="1"/>
</dbReference>
<dbReference type="InterPro" id="IPR016197">
    <property type="entry name" value="Chromo-like_dom_sf"/>
</dbReference>
<feature type="domain" description="Integrase catalytic" evidence="1">
    <location>
        <begin position="1"/>
        <end position="63"/>
    </location>
</feature>
<reference evidence="2 3" key="1">
    <citation type="journal article" date="2018" name="Front. Plant Sci.">
        <title>Red Clover (Trifolium pratense) and Zigzag Clover (T. medium) - A Picture of Genomic Similarities and Differences.</title>
        <authorList>
            <person name="Dluhosova J."/>
            <person name="Istvanek J."/>
            <person name="Nedelnik J."/>
            <person name="Repkova J."/>
        </authorList>
    </citation>
    <scope>NUCLEOTIDE SEQUENCE [LARGE SCALE GENOMIC DNA]</scope>
    <source>
        <strain evidence="3">cv. 10/8</strain>
        <tissue evidence="2">Leaf</tissue>
    </source>
</reference>
<dbReference type="InterPro" id="IPR036397">
    <property type="entry name" value="RNaseH_sf"/>
</dbReference>